<evidence type="ECO:0000313" key="4">
    <source>
        <dbReference type="Proteomes" id="UP001430647"/>
    </source>
</evidence>
<dbReference type="AlphaFoldDB" id="A0AAU8I3V3"/>
<proteinExistence type="predicted"/>
<keyword evidence="4" id="KW-1185">Reference proteome</keyword>
<reference evidence="2" key="2">
    <citation type="submission" date="2022-01" db="EMBL/GenBank/DDBJ databases">
        <authorList>
            <person name="Rana R."/>
            <person name="Patil P.B."/>
        </authorList>
    </citation>
    <scope>NUCLEOTIDE SEQUENCE</scope>
    <source>
        <strain evidence="2">PPL560</strain>
    </source>
</reference>
<dbReference type="Proteomes" id="UP001430647">
    <property type="component" value="Unassembled WGS sequence"/>
</dbReference>
<evidence type="ECO:0000256" key="1">
    <source>
        <dbReference type="SAM" id="MobiDB-lite"/>
    </source>
</evidence>
<dbReference type="EMBL" id="JAKJPQ010000017">
    <property type="protein sequence ID" value="MCI2263462.1"/>
    <property type="molecule type" value="Genomic_DNA"/>
</dbReference>
<protein>
    <submittedName>
        <fullName evidence="3">Uncharacterized protein</fullName>
    </submittedName>
</protein>
<gene>
    <name evidence="2" type="ORF">L3V74_18175</name>
    <name evidence="3" type="ORF">Q7W82_17635</name>
</gene>
<feature type="compositionally biased region" description="Basic and acidic residues" evidence="1">
    <location>
        <begin position="1"/>
        <end position="18"/>
    </location>
</feature>
<reference evidence="2 4" key="1">
    <citation type="journal article" date="2022" name="Curr. Microbiol.">
        <title>Xanthomonas indica sp. nov., a Novel Member of Non-Pathogenic Xanthomonas Community from Healthy Rice Seeds.</title>
        <authorList>
            <person name="Rana R."/>
            <person name="Madhavan V.N."/>
            <person name="Saroha T."/>
            <person name="Bansal K."/>
            <person name="Kaur A."/>
            <person name="Sonti R.V."/>
            <person name="Patel H.K."/>
            <person name="Patil P.B."/>
        </authorList>
    </citation>
    <scope>NUCLEOTIDE SEQUENCE [LARGE SCALE GENOMIC DNA]</scope>
    <source>
        <strain evidence="2 4">PPL560</strain>
    </source>
</reference>
<evidence type="ECO:0000313" key="3">
    <source>
        <dbReference type="EMBL" id="XCI80060.1"/>
    </source>
</evidence>
<organism evidence="3">
    <name type="scientific">Xanthomonas indica</name>
    <dbReference type="NCBI Taxonomy" id="2912242"/>
    <lineage>
        <taxon>Bacteria</taxon>
        <taxon>Pseudomonadati</taxon>
        <taxon>Pseudomonadota</taxon>
        <taxon>Gammaproteobacteria</taxon>
        <taxon>Lysobacterales</taxon>
        <taxon>Lysobacteraceae</taxon>
        <taxon>Xanthomonas</taxon>
    </lineage>
</organism>
<evidence type="ECO:0000313" key="2">
    <source>
        <dbReference type="EMBL" id="MCI2263462.1"/>
    </source>
</evidence>
<feature type="region of interest" description="Disordered" evidence="1">
    <location>
        <begin position="1"/>
        <end position="23"/>
    </location>
</feature>
<accession>A0AAU8I3V3</accession>
<sequence length="72" mass="7818">MGRSEQDGEWKEPHDQGARPRRLWPLDTTQAIARGIGTIAPPVIASGVRQEWLLSPFVGSAATDLPGKARRG</sequence>
<dbReference type="EMBL" id="CP131914">
    <property type="protein sequence ID" value="XCI80060.1"/>
    <property type="molecule type" value="Genomic_DNA"/>
</dbReference>
<dbReference type="RefSeq" id="WP_353949496.1">
    <property type="nucleotide sequence ID" value="NZ_CP131914.1"/>
</dbReference>
<name>A0AAU8I3V3_9XANT</name>
<reference evidence="3" key="3">
    <citation type="submission" date="2023-08" db="EMBL/GenBank/DDBJ databases">
        <title>Complete genome sequence of Xanthomonas indica.</title>
        <authorList>
            <person name="Patil P.B."/>
            <person name="Rana R."/>
        </authorList>
    </citation>
    <scope>NUCLEOTIDE SEQUENCE</scope>
    <source>
        <strain evidence="3">PPL560</strain>
    </source>
</reference>
<dbReference type="KEGG" id="xin:Q7W82_17635"/>